<dbReference type="OrthoDB" id="148766at2"/>
<reference evidence="1 2" key="1">
    <citation type="submission" date="2018-03" db="EMBL/GenBank/DDBJ databases">
        <title>Genomic Encyclopedia of Archaeal and Bacterial Type Strains, Phase II (KMG-II): from individual species to whole genera.</title>
        <authorList>
            <person name="Goeker M."/>
        </authorList>
    </citation>
    <scope>NUCLEOTIDE SEQUENCE [LARGE SCALE GENOMIC DNA]</scope>
    <source>
        <strain evidence="1 2">DSM 28354</strain>
    </source>
</reference>
<protein>
    <submittedName>
        <fullName evidence="1">Uncharacterized protein</fullName>
    </submittedName>
</protein>
<keyword evidence="2" id="KW-1185">Reference proteome</keyword>
<name>A0A2T0SAG2_9BACT</name>
<gene>
    <name evidence="1" type="ORF">CLV58_12435</name>
</gene>
<evidence type="ECO:0000313" key="2">
    <source>
        <dbReference type="Proteomes" id="UP000238375"/>
    </source>
</evidence>
<evidence type="ECO:0000313" key="1">
    <source>
        <dbReference type="EMBL" id="PRY30414.1"/>
    </source>
</evidence>
<sequence length="76" mass="8647">MKIAHSVQAPAYWTPDLGLIEAMTGLFDSMSLADLDKATLMNRTDTKYLLPARELPDLLDALREEYRWLEVDGVHL</sequence>
<dbReference type="AlphaFoldDB" id="A0A2T0SAG2"/>
<dbReference type="EMBL" id="PVTE01000024">
    <property type="protein sequence ID" value="PRY30414.1"/>
    <property type="molecule type" value="Genomic_DNA"/>
</dbReference>
<proteinExistence type="predicted"/>
<accession>A0A2T0SAG2</accession>
<comment type="caution">
    <text evidence="1">The sequence shown here is derived from an EMBL/GenBank/DDBJ whole genome shotgun (WGS) entry which is preliminary data.</text>
</comment>
<dbReference type="Proteomes" id="UP000238375">
    <property type="component" value="Unassembled WGS sequence"/>
</dbReference>
<organism evidence="1 2">
    <name type="scientific">Spirosoma oryzae</name>
    <dbReference type="NCBI Taxonomy" id="1469603"/>
    <lineage>
        <taxon>Bacteria</taxon>
        <taxon>Pseudomonadati</taxon>
        <taxon>Bacteroidota</taxon>
        <taxon>Cytophagia</taxon>
        <taxon>Cytophagales</taxon>
        <taxon>Cytophagaceae</taxon>
        <taxon>Spirosoma</taxon>
    </lineage>
</organism>
<dbReference type="RefSeq" id="WP_146141502.1">
    <property type="nucleotide sequence ID" value="NZ_PVTE01000024.1"/>
</dbReference>